<dbReference type="PROSITE" id="PS50837">
    <property type="entry name" value="NACHT"/>
    <property type="match status" value="1"/>
</dbReference>
<gene>
    <name evidence="4" type="ORF">CERSUDRAFT_125476</name>
</gene>
<dbReference type="InterPro" id="IPR031350">
    <property type="entry name" value="Goodbye_dom"/>
</dbReference>
<organism evidence="4 5">
    <name type="scientific">Ceriporiopsis subvermispora (strain B)</name>
    <name type="common">White-rot fungus</name>
    <name type="synonym">Gelatoporia subvermispora</name>
    <dbReference type="NCBI Taxonomy" id="914234"/>
    <lineage>
        <taxon>Eukaryota</taxon>
        <taxon>Fungi</taxon>
        <taxon>Dikarya</taxon>
        <taxon>Basidiomycota</taxon>
        <taxon>Agaricomycotina</taxon>
        <taxon>Agaricomycetes</taxon>
        <taxon>Polyporales</taxon>
        <taxon>Gelatoporiaceae</taxon>
        <taxon>Gelatoporia</taxon>
    </lineage>
</organism>
<dbReference type="InterPro" id="IPR007111">
    <property type="entry name" value="NACHT_NTPase"/>
</dbReference>
<evidence type="ECO:0000256" key="2">
    <source>
        <dbReference type="SAM" id="MobiDB-lite"/>
    </source>
</evidence>
<dbReference type="AlphaFoldDB" id="M2R5V5"/>
<dbReference type="Pfam" id="PF24883">
    <property type="entry name" value="NPHP3_N"/>
    <property type="match status" value="1"/>
</dbReference>
<keyword evidence="1" id="KW-0677">Repeat</keyword>
<dbReference type="InterPro" id="IPR056884">
    <property type="entry name" value="NPHP3-like_N"/>
</dbReference>
<evidence type="ECO:0000313" key="5">
    <source>
        <dbReference type="Proteomes" id="UP000016930"/>
    </source>
</evidence>
<evidence type="ECO:0000259" key="3">
    <source>
        <dbReference type="PROSITE" id="PS50837"/>
    </source>
</evidence>
<feature type="region of interest" description="Disordered" evidence="2">
    <location>
        <begin position="16"/>
        <end position="55"/>
    </location>
</feature>
<name>M2R5V5_CERS8</name>
<evidence type="ECO:0000313" key="4">
    <source>
        <dbReference type="EMBL" id="EMD34291.1"/>
    </source>
</evidence>
<dbReference type="EMBL" id="KB445803">
    <property type="protein sequence ID" value="EMD34291.1"/>
    <property type="molecule type" value="Genomic_DNA"/>
</dbReference>
<proteinExistence type="predicted"/>
<evidence type="ECO:0000256" key="1">
    <source>
        <dbReference type="ARBA" id="ARBA00022737"/>
    </source>
</evidence>
<dbReference type="Proteomes" id="UP000016930">
    <property type="component" value="Unassembled WGS sequence"/>
</dbReference>
<reference evidence="4 5" key="1">
    <citation type="journal article" date="2012" name="Proc. Natl. Acad. Sci. U.S.A.">
        <title>Comparative genomics of Ceriporiopsis subvermispora and Phanerochaete chrysosporium provide insight into selective ligninolysis.</title>
        <authorList>
            <person name="Fernandez-Fueyo E."/>
            <person name="Ruiz-Duenas F.J."/>
            <person name="Ferreira P."/>
            <person name="Floudas D."/>
            <person name="Hibbett D.S."/>
            <person name="Canessa P."/>
            <person name="Larrondo L.F."/>
            <person name="James T.Y."/>
            <person name="Seelenfreund D."/>
            <person name="Lobos S."/>
            <person name="Polanco R."/>
            <person name="Tello M."/>
            <person name="Honda Y."/>
            <person name="Watanabe T."/>
            <person name="Watanabe T."/>
            <person name="Ryu J.S."/>
            <person name="Kubicek C.P."/>
            <person name="Schmoll M."/>
            <person name="Gaskell J."/>
            <person name="Hammel K.E."/>
            <person name="St John F.J."/>
            <person name="Vanden Wymelenberg A."/>
            <person name="Sabat G."/>
            <person name="Splinter BonDurant S."/>
            <person name="Syed K."/>
            <person name="Yadav J.S."/>
            <person name="Doddapaneni H."/>
            <person name="Subramanian V."/>
            <person name="Lavin J.L."/>
            <person name="Oguiza J.A."/>
            <person name="Perez G."/>
            <person name="Pisabarro A.G."/>
            <person name="Ramirez L."/>
            <person name="Santoyo F."/>
            <person name="Master E."/>
            <person name="Coutinho P.M."/>
            <person name="Henrissat B."/>
            <person name="Lombard V."/>
            <person name="Magnuson J.K."/>
            <person name="Kuees U."/>
            <person name="Hori C."/>
            <person name="Igarashi K."/>
            <person name="Samejima M."/>
            <person name="Held B.W."/>
            <person name="Barry K.W."/>
            <person name="LaButti K.M."/>
            <person name="Lapidus A."/>
            <person name="Lindquist E.A."/>
            <person name="Lucas S.M."/>
            <person name="Riley R."/>
            <person name="Salamov A.A."/>
            <person name="Hoffmeister D."/>
            <person name="Schwenk D."/>
            <person name="Hadar Y."/>
            <person name="Yarden O."/>
            <person name="de Vries R.P."/>
            <person name="Wiebenga A."/>
            <person name="Stenlid J."/>
            <person name="Eastwood D."/>
            <person name="Grigoriev I.V."/>
            <person name="Berka R.M."/>
            <person name="Blanchette R.A."/>
            <person name="Kersten P."/>
            <person name="Martinez A.T."/>
            <person name="Vicuna R."/>
            <person name="Cullen D."/>
        </authorList>
    </citation>
    <scope>NUCLEOTIDE SEQUENCE [LARGE SCALE GENOMIC DNA]</scope>
    <source>
        <strain evidence="4 5">B</strain>
    </source>
</reference>
<dbReference type="SUPFAM" id="SSF52540">
    <property type="entry name" value="P-loop containing nucleoside triphosphate hydrolases"/>
    <property type="match status" value="1"/>
</dbReference>
<feature type="domain" description="NACHT" evidence="3">
    <location>
        <begin position="365"/>
        <end position="517"/>
    </location>
</feature>
<dbReference type="InterPro" id="IPR027417">
    <property type="entry name" value="P-loop_NTPase"/>
</dbReference>
<dbReference type="Gene3D" id="3.40.50.300">
    <property type="entry name" value="P-loop containing nucleotide triphosphate hydrolases"/>
    <property type="match status" value="1"/>
</dbReference>
<dbReference type="Pfam" id="PF17109">
    <property type="entry name" value="Goodbye"/>
    <property type="match status" value="1"/>
</dbReference>
<protein>
    <recommendedName>
        <fullName evidence="3">NACHT domain-containing protein</fullName>
    </recommendedName>
</protein>
<dbReference type="STRING" id="914234.M2R5V5"/>
<dbReference type="PANTHER" id="PTHR10039">
    <property type="entry name" value="AMELOGENIN"/>
    <property type="match status" value="1"/>
</dbReference>
<dbReference type="OrthoDB" id="2767275at2759"/>
<sequence>MAICVASSCTAISLHTGQPTVTSDSASAPPSPSTHRAEPSSQVKQSIQDRAQSPAFSASVAPVDIARLWKDALNEYTGQTGADLTTDPLMIRLNECDKVEEIMDILQERTKAFGEFRNGDAKVQLLRTLSPIVTAVLALGPSETLGEGFSVVCPPANAIVGAIAVLLKATKDVSTSYDSLVELLNGISKFLERLALYGRMSLTVPMREILIKTLATVISILALATKEVELGRLKKYVRTLLGSTEVEDALKQLTRLDSAETQMIGLESLRLTYSLAVGLDELMKNGKQSTAEIKAAFENMQSSMTATGQLILELKHDSDVQKHHTWLSPPDPSVNHHLTSRSYSTGTCAWFIDGQVMGEWKTTSSLLWIHGIPGSGKSVLCTAIIEDIKRLCLIQQKSILVYFYCDFQDAAKQNVRGLLSHLLVQFSAESQYCNQLLSRLWSSHRSGSQQPSEDDLRQCLKRMLEHLADHYLYIIIDALDECPSAGLRSHRKDVLDLIQTIIGWRCRNVHMCVTSRPELDIREALDVLSPRSVSLHAEDGQADEISAYVRSVIESGPVYQRWKVQDKKLAIERLSEKANGMFRWAFCQLEMLRGCHPATIRKVLDDLPETLDETYRRELQKLDIPSWEYTHRLFQCLVVFLDDRDRCGDEDSPIRPFLGAGISRVAASRG</sequence>
<dbReference type="PANTHER" id="PTHR10039:SF16">
    <property type="entry name" value="GPI INOSITOL-DEACYLASE"/>
    <property type="match status" value="1"/>
</dbReference>
<dbReference type="HOGENOM" id="CLU_011469_0_0_1"/>
<feature type="compositionally biased region" description="Low complexity" evidence="2">
    <location>
        <begin position="19"/>
        <end position="28"/>
    </location>
</feature>
<feature type="compositionally biased region" description="Polar residues" evidence="2">
    <location>
        <begin position="39"/>
        <end position="55"/>
    </location>
</feature>
<keyword evidence="5" id="KW-1185">Reference proteome</keyword>
<accession>M2R5V5</accession>